<proteinExistence type="predicted"/>
<gene>
    <name evidence="1" type="ORF">SAMN04515672_0756</name>
</gene>
<dbReference type="AlphaFoldDB" id="A0A1G8U664"/>
<dbReference type="EMBL" id="FNFE01000001">
    <property type="protein sequence ID" value="SDJ49292.1"/>
    <property type="molecule type" value="Genomic_DNA"/>
</dbReference>
<accession>A0A1G8U664</accession>
<sequence>MRIREWQDVLEDVTERNVDPEGWRAVAGDRAGGVGEDMYLAHPRAGVFFLKTYAKNPFEVRGVGTRVARNLDDEIGSFLPREDAGGRFAVQSPPEDEDQVETVSKRLETVLQTHADAPTRPQDLFDDVMEAIESPAFGPMEYDQYDRPDQLEELGDRFEEADELLGAELEDLIETDEVDRGFM</sequence>
<dbReference type="RefSeq" id="WP_090303246.1">
    <property type="nucleotide sequence ID" value="NZ_FNFE01000001.1"/>
</dbReference>
<dbReference type="OrthoDB" id="213677at2157"/>
<protein>
    <submittedName>
        <fullName evidence="1">Uncharacterized protein</fullName>
    </submittedName>
</protein>
<organism evidence="1 2">
    <name type="scientific">Natronorubrum texcoconense</name>
    <dbReference type="NCBI Taxonomy" id="1095776"/>
    <lineage>
        <taxon>Archaea</taxon>
        <taxon>Methanobacteriati</taxon>
        <taxon>Methanobacteriota</taxon>
        <taxon>Stenosarchaea group</taxon>
        <taxon>Halobacteria</taxon>
        <taxon>Halobacteriales</taxon>
        <taxon>Natrialbaceae</taxon>
        <taxon>Natronorubrum</taxon>
    </lineage>
</organism>
<keyword evidence="2" id="KW-1185">Reference proteome</keyword>
<evidence type="ECO:0000313" key="2">
    <source>
        <dbReference type="Proteomes" id="UP000198882"/>
    </source>
</evidence>
<name>A0A1G8U664_9EURY</name>
<reference evidence="2" key="1">
    <citation type="submission" date="2016-10" db="EMBL/GenBank/DDBJ databases">
        <authorList>
            <person name="Varghese N."/>
            <person name="Submissions S."/>
        </authorList>
    </citation>
    <scope>NUCLEOTIDE SEQUENCE [LARGE SCALE GENOMIC DNA]</scope>
    <source>
        <strain evidence="2">B4,CECT 8067,JCM 17497</strain>
    </source>
</reference>
<dbReference type="STRING" id="1095776.SAMN04515672_0756"/>
<dbReference type="Proteomes" id="UP000198882">
    <property type="component" value="Unassembled WGS sequence"/>
</dbReference>
<evidence type="ECO:0000313" key="1">
    <source>
        <dbReference type="EMBL" id="SDJ49292.1"/>
    </source>
</evidence>